<feature type="compositionally biased region" description="Polar residues" evidence="1">
    <location>
        <begin position="26"/>
        <end position="37"/>
    </location>
</feature>
<protein>
    <submittedName>
        <fullName evidence="2">Uncharacterized protein</fullName>
    </submittedName>
</protein>
<dbReference type="Proteomes" id="UP000006591">
    <property type="component" value="Chromosome 1"/>
</dbReference>
<reference evidence="2" key="2">
    <citation type="submission" date="2018-04" db="EMBL/GenBank/DDBJ databases">
        <title>OnivRS2 (Oryza nivara Reference Sequence Version 2).</title>
        <authorList>
            <person name="Zhang J."/>
            <person name="Kudrna D."/>
            <person name="Lee S."/>
            <person name="Talag J."/>
            <person name="Rajasekar S."/>
            <person name="Welchert J."/>
            <person name="Hsing Y.-I."/>
            <person name="Wing R.A."/>
        </authorList>
    </citation>
    <scope>NUCLEOTIDE SEQUENCE [LARGE SCALE GENOMIC DNA]</scope>
</reference>
<accession>A0A0E0FME4</accession>
<sequence>MAAAAAPKTSHRRCDRGQRRRRQLPSAPTRTPKNATTIHDIADGVKDGGGGGGTRDLPSRMRSRTETATVAPERSHADGVKDSGGCGCRFRALPSRMGSRIVTAAGAPEPSSLEENHD</sequence>
<evidence type="ECO:0000313" key="3">
    <source>
        <dbReference type="Proteomes" id="UP000006591"/>
    </source>
</evidence>
<keyword evidence="3" id="KW-1185">Reference proteome</keyword>
<dbReference type="Gramene" id="ONIVA01G20060.1">
    <property type="protein sequence ID" value="ONIVA01G20060.1"/>
    <property type="gene ID" value="ONIVA01G20060"/>
</dbReference>
<name>A0A0E0FME4_ORYNI</name>
<feature type="compositionally biased region" description="Basic residues" evidence="1">
    <location>
        <begin position="9"/>
        <end position="23"/>
    </location>
</feature>
<dbReference type="AlphaFoldDB" id="A0A0E0FME4"/>
<feature type="region of interest" description="Disordered" evidence="1">
    <location>
        <begin position="1"/>
        <end position="85"/>
    </location>
</feature>
<reference evidence="2" key="1">
    <citation type="submission" date="2015-04" db="UniProtKB">
        <authorList>
            <consortium name="EnsemblPlants"/>
        </authorList>
    </citation>
    <scope>IDENTIFICATION</scope>
    <source>
        <strain evidence="2">SL10</strain>
    </source>
</reference>
<evidence type="ECO:0000313" key="2">
    <source>
        <dbReference type="EnsemblPlants" id="ONIVA01G20060.1"/>
    </source>
</evidence>
<evidence type="ECO:0000256" key="1">
    <source>
        <dbReference type="SAM" id="MobiDB-lite"/>
    </source>
</evidence>
<dbReference type="HOGENOM" id="CLU_2076855_0_0_1"/>
<dbReference type="EnsemblPlants" id="ONIVA01G20060.1">
    <property type="protein sequence ID" value="ONIVA01G20060.1"/>
    <property type="gene ID" value="ONIVA01G20060"/>
</dbReference>
<proteinExistence type="predicted"/>
<organism evidence="2">
    <name type="scientific">Oryza nivara</name>
    <name type="common">Indian wild rice</name>
    <name type="synonym">Oryza sativa f. spontanea</name>
    <dbReference type="NCBI Taxonomy" id="4536"/>
    <lineage>
        <taxon>Eukaryota</taxon>
        <taxon>Viridiplantae</taxon>
        <taxon>Streptophyta</taxon>
        <taxon>Embryophyta</taxon>
        <taxon>Tracheophyta</taxon>
        <taxon>Spermatophyta</taxon>
        <taxon>Magnoliopsida</taxon>
        <taxon>Liliopsida</taxon>
        <taxon>Poales</taxon>
        <taxon>Poaceae</taxon>
        <taxon>BOP clade</taxon>
        <taxon>Oryzoideae</taxon>
        <taxon>Oryzeae</taxon>
        <taxon>Oryzinae</taxon>
        <taxon>Oryza</taxon>
    </lineage>
</organism>